<sequence length="338" mass="35231">MKAFAHPDEALHAPQFFLTRGRLRGNFEIPARAASLRQGLASLGLAPEAPAMGTAVDAARLHDPDYIAFLAEAAEKWAELLDPGPEVVPNIHPSPEMLAQSSTKPAHIISRAGAYTADTACPIGAGTYQAAMSAVGCALAAAEVAVAGGTAYALCRPPGHHAYAARAGGHCYINNSALAAQRLRDAGAARVAVLDIDSHHGNGTQGIFWDRTDVLTISMHGDPGQYYPWYVGFADEVGAGENLNLPLAFGTGDEGWLEALGVGLARLRAFKPDALVVALGFDASEHEPLASLKVTEEGFARAGAAISALGLPTAICQEGGYAVDHLGHLLARFLGAWK</sequence>
<dbReference type="PRINTS" id="PR01270">
    <property type="entry name" value="HDASUPER"/>
</dbReference>
<feature type="domain" description="Histone deacetylase" evidence="6">
    <location>
        <begin position="30"/>
        <end position="332"/>
    </location>
</feature>
<keyword evidence="5" id="KW-0862">Zinc</keyword>
<evidence type="ECO:0000313" key="7">
    <source>
        <dbReference type="EMBL" id="RVT96076.1"/>
    </source>
</evidence>
<accession>A0A437MEN0</accession>
<dbReference type="OrthoDB" id="9808367at2"/>
<evidence type="ECO:0000256" key="5">
    <source>
        <dbReference type="ARBA" id="ARBA00022833"/>
    </source>
</evidence>
<dbReference type="GO" id="GO:0040029">
    <property type="term" value="P:epigenetic regulation of gene expression"/>
    <property type="evidence" value="ECO:0007669"/>
    <property type="project" value="TreeGrafter"/>
</dbReference>
<evidence type="ECO:0000256" key="4">
    <source>
        <dbReference type="ARBA" id="ARBA00022801"/>
    </source>
</evidence>
<dbReference type="Proteomes" id="UP000282957">
    <property type="component" value="Unassembled WGS sequence"/>
</dbReference>
<dbReference type="GO" id="GO:0016787">
    <property type="term" value="F:hydrolase activity"/>
    <property type="evidence" value="ECO:0007669"/>
    <property type="project" value="UniProtKB-KW"/>
</dbReference>
<dbReference type="GO" id="GO:0004407">
    <property type="term" value="F:histone deacetylase activity"/>
    <property type="evidence" value="ECO:0007669"/>
    <property type="project" value="TreeGrafter"/>
</dbReference>
<reference evidence="7 8" key="1">
    <citation type="submission" date="2019-01" db="EMBL/GenBank/DDBJ databases">
        <authorList>
            <person name="Chen W.-M."/>
        </authorList>
    </citation>
    <scope>NUCLEOTIDE SEQUENCE [LARGE SCALE GENOMIC DNA]</scope>
    <source>
        <strain evidence="7 8">CCP-6</strain>
    </source>
</reference>
<comment type="similarity">
    <text evidence="2">Belongs to the histone deacetylase family.</text>
</comment>
<dbReference type="PANTHER" id="PTHR10625">
    <property type="entry name" value="HISTONE DEACETYLASE HDAC1-RELATED"/>
    <property type="match status" value="1"/>
</dbReference>
<name>A0A437MEN0_9PROT</name>
<dbReference type="InterPro" id="IPR000286">
    <property type="entry name" value="HDACs"/>
</dbReference>
<gene>
    <name evidence="7" type="ORF">EOD42_13195</name>
</gene>
<keyword evidence="8" id="KW-1185">Reference proteome</keyword>
<dbReference type="EMBL" id="SACL01000004">
    <property type="protein sequence ID" value="RVT96076.1"/>
    <property type="molecule type" value="Genomic_DNA"/>
</dbReference>
<dbReference type="InterPro" id="IPR023801">
    <property type="entry name" value="His_deacetylse_dom"/>
</dbReference>
<dbReference type="CDD" id="cd10001">
    <property type="entry name" value="HDAC_classII_APAH"/>
    <property type="match status" value="1"/>
</dbReference>
<dbReference type="InterPro" id="IPR023696">
    <property type="entry name" value="Ureohydrolase_dom_sf"/>
</dbReference>
<dbReference type="RefSeq" id="WP_127788010.1">
    <property type="nucleotide sequence ID" value="NZ_SACL01000004.1"/>
</dbReference>
<evidence type="ECO:0000256" key="2">
    <source>
        <dbReference type="ARBA" id="ARBA00005947"/>
    </source>
</evidence>
<dbReference type="InterPro" id="IPR037138">
    <property type="entry name" value="His_deacetylse_dom_sf"/>
</dbReference>
<dbReference type="SUPFAM" id="SSF52768">
    <property type="entry name" value="Arginase/deacetylase"/>
    <property type="match status" value="1"/>
</dbReference>
<dbReference type="GO" id="GO:0046872">
    <property type="term" value="F:metal ion binding"/>
    <property type="evidence" value="ECO:0007669"/>
    <property type="project" value="UniProtKB-KW"/>
</dbReference>
<organism evidence="7 8">
    <name type="scientific">Rhodovarius crocodyli</name>
    <dbReference type="NCBI Taxonomy" id="1979269"/>
    <lineage>
        <taxon>Bacteria</taxon>
        <taxon>Pseudomonadati</taxon>
        <taxon>Pseudomonadota</taxon>
        <taxon>Alphaproteobacteria</taxon>
        <taxon>Acetobacterales</taxon>
        <taxon>Roseomonadaceae</taxon>
        <taxon>Rhodovarius</taxon>
    </lineage>
</organism>
<evidence type="ECO:0000256" key="3">
    <source>
        <dbReference type="ARBA" id="ARBA00022723"/>
    </source>
</evidence>
<dbReference type="Pfam" id="PF00850">
    <property type="entry name" value="Hist_deacetyl"/>
    <property type="match status" value="1"/>
</dbReference>
<dbReference type="PANTHER" id="PTHR10625:SF17">
    <property type="entry name" value="HISTONE DEACETYLASE 8"/>
    <property type="match status" value="1"/>
</dbReference>
<proteinExistence type="inferred from homology"/>
<evidence type="ECO:0000259" key="6">
    <source>
        <dbReference type="Pfam" id="PF00850"/>
    </source>
</evidence>
<dbReference type="AlphaFoldDB" id="A0A437MEN0"/>
<keyword evidence="3" id="KW-0479">Metal-binding</keyword>
<protein>
    <submittedName>
        <fullName evidence="7">Histone deacetylase family protein</fullName>
    </submittedName>
</protein>
<evidence type="ECO:0000256" key="1">
    <source>
        <dbReference type="ARBA" id="ARBA00001947"/>
    </source>
</evidence>
<dbReference type="Gene3D" id="3.40.800.20">
    <property type="entry name" value="Histone deacetylase domain"/>
    <property type="match status" value="1"/>
</dbReference>
<evidence type="ECO:0000313" key="8">
    <source>
        <dbReference type="Proteomes" id="UP000282957"/>
    </source>
</evidence>
<keyword evidence="4" id="KW-0378">Hydrolase</keyword>
<comment type="caution">
    <text evidence="7">The sequence shown here is derived from an EMBL/GenBank/DDBJ whole genome shotgun (WGS) entry which is preliminary data.</text>
</comment>
<comment type="cofactor">
    <cofactor evidence="1">
        <name>Zn(2+)</name>
        <dbReference type="ChEBI" id="CHEBI:29105"/>
    </cofactor>
</comment>